<dbReference type="EMBL" id="BK016071">
    <property type="protein sequence ID" value="DAF92722.1"/>
    <property type="molecule type" value="Genomic_DNA"/>
</dbReference>
<accession>A0A8S5UE92</accession>
<organism evidence="1">
    <name type="scientific">Siphoviridae sp. ctGQT3</name>
    <dbReference type="NCBI Taxonomy" id="2825412"/>
    <lineage>
        <taxon>Viruses</taxon>
        <taxon>Duplodnaviria</taxon>
        <taxon>Heunggongvirae</taxon>
        <taxon>Uroviricota</taxon>
        <taxon>Caudoviricetes</taxon>
    </lineage>
</organism>
<proteinExistence type="predicted"/>
<evidence type="ECO:0000313" key="1">
    <source>
        <dbReference type="EMBL" id="DAF92722.1"/>
    </source>
</evidence>
<reference evidence="1" key="1">
    <citation type="journal article" date="2021" name="Proc. Natl. Acad. Sci. U.S.A.">
        <title>A Catalog of Tens of Thousands of Viruses from Human Metagenomes Reveals Hidden Associations with Chronic Diseases.</title>
        <authorList>
            <person name="Tisza M.J."/>
            <person name="Buck C.B."/>
        </authorList>
    </citation>
    <scope>NUCLEOTIDE SEQUENCE</scope>
    <source>
        <strain evidence="1">CtGQT3</strain>
    </source>
</reference>
<name>A0A8S5UE92_9CAUD</name>
<protein>
    <submittedName>
        <fullName evidence="1">Uncharacterized protein</fullName>
    </submittedName>
</protein>
<sequence>MNNIIIAIIGGLCTAIPSIIATISTNKKNQDLIDYKISQLTEHVIQHNGLIDRMYKVENRVTLLEEKEK</sequence>